<accession>A0A2T7DL27</accession>
<dbReference type="Gramene" id="PUZ56279">
    <property type="protein sequence ID" value="PUZ56279"/>
    <property type="gene ID" value="GQ55_5G283000"/>
</dbReference>
<dbReference type="EMBL" id="CM009753">
    <property type="protein sequence ID" value="PUZ56279.1"/>
    <property type="molecule type" value="Genomic_DNA"/>
</dbReference>
<evidence type="ECO:0000313" key="1">
    <source>
        <dbReference type="EMBL" id="PUZ56279.1"/>
    </source>
</evidence>
<dbReference type="Proteomes" id="UP000244336">
    <property type="component" value="Chromosome 5"/>
</dbReference>
<name>A0A2T7DL27_9POAL</name>
<keyword evidence="2" id="KW-1185">Reference proteome</keyword>
<protein>
    <submittedName>
        <fullName evidence="1">Uncharacterized protein</fullName>
    </submittedName>
</protein>
<dbReference type="AlphaFoldDB" id="A0A2T7DL27"/>
<proteinExistence type="predicted"/>
<gene>
    <name evidence="1" type="ORF">GQ55_5G283000</name>
</gene>
<organism evidence="1 2">
    <name type="scientific">Panicum hallii var. hallii</name>
    <dbReference type="NCBI Taxonomy" id="1504633"/>
    <lineage>
        <taxon>Eukaryota</taxon>
        <taxon>Viridiplantae</taxon>
        <taxon>Streptophyta</taxon>
        <taxon>Embryophyta</taxon>
        <taxon>Tracheophyta</taxon>
        <taxon>Spermatophyta</taxon>
        <taxon>Magnoliopsida</taxon>
        <taxon>Liliopsida</taxon>
        <taxon>Poales</taxon>
        <taxon>Poaceae</taxon>
        <taxon>PACMAD clade</taxon>
        <taxon>Panicoideae</taxon>
        <taxon>Panicodae</taxon>
        <taxon>Paniceae</taxon>
        <taxon>Panicinae</taxon>
        <taxon>Panicum</taxon>
        <taxon>Panicum sect. Panicum</taxon>
    </lineage>
</organism>
<sequence>MHSTASYRRNVDPSLACRMVTAAGQPPSPSWISCAEARGARDETSGSDRPARLMMRARRWWAGEQGRQGIAKGCSSSPSSVMWTTTLSSFQLEKALCHN</sequence>
<reference evidence="1 2" key="1">
    <citation type="submission" date="2018-04" db="EMBL/GenBank/DDBJ databases">
        <title>WGS assembly of Panicum hallii var. hallii HAL2.</title>
        <authorList>
            <person name="Lovell J."/>
            <person name="Jenkins J."/>
            <person name="Lowry D."/>
            <person name="Mamidi S."/>
            <person name="Sreedasyam A."/>
            <person name="Weng X."/>
            <person name="Barry K."/>
            <person name="Bonette J."/>
            <person name="Campitelli B."/>
            <person name="Daum C."/>
            <person name="Gordon S."/>
            <person name="Gould B."/>
            <person name="Lipzen A."/>
            <person name="MacQueen A."/>
            <person name="Palacio-Mejia J."/>
            <person name="Plott C."/>
            <person name="Shakirov E."/>
            <person name="Shu S."/>
            <person name="Yoshinaga Y."/>
            <person name="Zane M."/>
            <person name="Rokhsar D."/>
            <person name="Grimwood J."/>
            <person name="Schmutz J."/>
            <person name="Juenger T."/>
        </authorList>
    </citation>
    <scope>NUCLEOTIDE SEQUENCE [LARGE SCALE GENOMIC DNA]</scope>
    <source>
        <strain evidence="2">cv. HAL2</strain>
    </source>
</reference>
<evidence type="ECO:0000313" key="2">
    <source>
        <dbReference type="Proteomes" id="UP000244336"/>
    </source>
</evidence>